<sequence>MSILKVISPAQCARKFDNNEKKSPLTLLGKLRTGCCLLQPIDLVRGGPIVGLSMTWSWYRPKPQSRQGSYSFSRWITNLSFCHRRHCRTKKKRRAFTILYYTIEKMKI</sequence>
<accession>A0AAV7J9Y4</accession>
<proteinExistence type="predicted"/>
<dbReference type="Proteomes" id="UP000826195">
    <property type="component" value="Unassembled WGS sequence"/>
</dbReference>
<dbReference type="AlphaFoldDB" id="A0AAV7J9Y4"/>
<gene>
    <name evidence="1" type="ORF">KQX54_021729</name>
</gene>
<name>A0AAV7J9Y4_COTGL</name>
<reference evidence="1 2" key="1">
    <citation type="journal article" date="2021" name="J. Hered.">
        <title>A chromosome-level genome assembly of the parasitoid wasp, Cotesia glomerata (Hymenoptera: Braconidae).</title>
        <authorList>
            <person name="Pinto B.J."/>
            <person name="Weis J.J."/>
            <person name="Gamble T."/>
            <person name="Ode P.J."/>
            <person name="Paul R."/>
            <person name="Zaspel J.M."/>
        </authorList>
    </citation>
    <scope>NUCLEOTIDE SEQUENCE [LARGE SCALE GENOMIC DNA]</scope>
    <source>
        <strain evidence="1">CgM1</strain>
    </source>
</reference>
<evidence type="ECO:0000313" key="1">
    <source>
        <dbReference type="EMBL" id="KAH0569023.1"/>
    </source>
</evidence>
<organism evidence="1 2">
    <name type="scientific">Cotesia glomerata</name>
    <name type="common">Lepidopteran parasitic wasp</name>
    <name type="synonym">Apanteles glomeratus</name>
    <dbReference type="NCBI Taxonomy" id="32391"/>
    <lineage>
        <taxon>Eukaryota</taxon>
        <taxon>Metazoa</taxon>
        <taxon>Ecdysozoa</taxon>
        <taxon>Arthropoda</taxon>
        <taxon>Hexapoda</taxon>
        <taxon>Insecta</taxon>
        <taxon>Pterygota</taxon>
        <taxon>Neoptera</taxon>
        <taxon>Endopterygota</taxon>
        <taxon>Hymenoptera</taxon>
        <taxon>Apocrita</taxon>
        <taxon>Ichneumonoidea</taxon>
        <taxon>Braconidae</taxon>
        <taxon>Microgastrinae</taxon>
        <taxon>Cotesia</taxon>
    </lineage>
</organism>
<keyword evidence="2" id="KW-1185">Reference proteome</keyword>
<dbReference type="EMBL" id="JAHXZJ010000001">
    <property type="protein sequence ID" value="KAH0569023.1"/>
    <property type="molecule type" value="Genomic_DNA"/>
</dbReference>
<comment type="caution">
    <text evidence="1">The sequence shown here is derived from an EMBL/GenBank/DDBJ whole genome shotgun (WGS) entry which is preliminary data.</text>
</comment>
<protein>
    <submittedName>
        <fullName evidence="1">Uncharacterized protein</fullName>
    </submittedName>
</protein>
<evidence type="ECO:0000313" key="2">
    <source>
        <dbReference type="Proteomes" id="UP000826195"/>
    </source>
</evidence>